<dbReference type="InterPro" id="IPR019644">
    <property type="entry name" value="DUF2508"/>
</dbReference>
<evidence type="ECO:0000313" key="1">
    <source>
        <dbReference type="EMBL" id="MBY0757133.1"/>
    </source>
</evidence>
<protein>
    <submittedName>
        <fullName evidence="1">YaaL family protein</fullName>
    </submittedName>
</protein>
<keyword evidence="2" id="KW-1185">Reference proteome</keyword>
<dbReference type="Proteomes" id="UP001299068">
    <property type="component" value="Unassembled WGS sequence"/>
</dbReference>
<dbReference type="EMBL" id="JAIKTU010000017">
    <property type="protein sequence ID" value="MBY0757133.1"/>
    <property type="molecule type" value="Genomic_DNA"/>
</dbReference>
<gene>
    <name evidence="1" type="ORF">K5V21_17005</name>
</gene>
<proteinExistence type="predicted"/>
<sequence length="92" mass="10678">MNKNFIVKYLKGVIGYRNEKMDLLMAIEGAKAEMEIANSIFENVEDPLLIEVAIYTEQAAKKRYSYLMDQAKKKGIKANRKYIMNKNLRLAE</sequence>
<accession>A0ABS7L231</accession>
<name>A0ABS7L231_CLOSR</name>
<evidence type="ECO:0000313" key="2">
    <source>
        <dbReference type="Proteomes" id="UP001299068"/>
    </source>
</evidence>
<dbReference type="RefSeq" id="WP_221862277.1">
    <property type="nucleotide sequence ID" value="NZ_JAIKTU010000017.1"/>
</dbReference>
<dbReference type="Pfam" id="PF10704">
    <property type="entry name" value="DUF2508"/>
    <property type="match status" value="1"/>
</dbReference>
<reference evidence="1 2" key="1">
    <citation type="journal article" date="2021" name="Cell Host Microbe">
        <title>in vivo commensal control of Clostridioides difficile virulence.</title>
        <authorList>
            <person name="Girinathan B.P."/>
            <person name="Dibenedetto N."/>
            <person name="Worley J.N."/>
            <person name="Peltier J."/>
            <person name="Arrieta-Ortiz M.L."/>
            <person name="Rupa Christinal Immanuel S."/>
            <person name="Lavin R."/>
            <person name="Delaney M.L."/>
            <person name="Cummins C."/>
            <person name="Hoffmann M."/>
            <person name="Luo Y."/>
            <person name="Gonzalez-Escalona N."/>
            <person name="Allard M."/>
            <person name="Onderdonk A.B."/>
            <person name="Gerber G.K."/>
            <person name="Sonenshein A.L."/>
            <person name="Baliga N."/>
            <person name="Dupuy B."/>
            <person name="Bry L."/>
        </authorList>
    </citation>
    <scope>NUCLEOTIDE SEQUENCE [LARGE SCALE GENOMIC DNA]</scope>
    <source>
        <strain evidence="1 2">DSM 599</strain>
    </source>
</reference>
<comment type="caution">
    <text evidence="1">The sequence shown here is derived from an EMBL/GenBank/DDBJ whole genome shotgun (WGS) entry which is preliminary data.</text>
</comment>
<organism evidence="1 2">
    <name type="scientific">Clostridium sardiniense</name>
    <name type="common">Clostridium absonum</name>
    <dbReference type="NCBI Taxonomy" id="29369"/>
    <lineage>
        <taxon>Bacteria</taxon>
        <taxon>Bacillati</taxon>
        <taxon>Bacillota</taxon>
        <taxon>Clostridia</taxon>
        <taxon>Eubacteriales</taxon>
        <taxon>Clostridiaceae</taxon>
        <taxon>Clostridium</taxon>
    </lineage>
</organism>